<dbReference type="EMBL" id="JABBVZ010000019">
    <property type="protein sequence ID" value="NMP22253.1"/>
    <property type="molecule type" value="Genomic_DNA"/>
</dbReference>
<gene>
    <name evidence="1" type="ORF">HIJ39_07790</name>
</gene>
<sequence>MPTIIPAIRDPDEWTALPPPLSSPRWVFILGGTPDALAEATGLLHRQGWRVFVHVDMMRGITTDLEGLRFLTEFVDPDGIISTHSPAIIHAKRIGLVAIQRIFLLDSQSVDTGIQQAQSTRPDAVEVLPGILPRVTARVVREAHCPVIAGGLVTTIQEVEVMKRAGVRGLSTSAQSLWLDARSEGVKP</sequence>
<dbReference type="PIRSF" id="PIRSF016897">
    <property type="entry name" value="GlpP"/>
    <property type="match status" value="1"/>
</dbReference>
<evidence type="ECO:0000313" key="2">
    <source>
        <dbReference type="Proteomes" id="UP000533476"/>
    </source>
</evidence>
<dbReference type="Proteomes" id="UP000533476">
    <property type="component" value="Unassembled WGS sequence"/>
</dbReference>
<proteinExistence type="predicted"/>
<dbReference type="GO" id="GO:0006071">
    <property type="term" value="P:glycerol metabolic process"/>
    <property type="evidence" value="ECO:0007669"/>
    <property type="project" value="InterPro"/>
</dbReference>
<dbReference type="Pfam" id="PF04309">
    <property type="entry name" value="G3P_antiterm"/>
    <property type="match status" value="1"/>
</dbReference>
<keyword evidence="2" id="KW-1185">Reference proteome</keyword>
<dbReference type="SUPFAM" id="SSF110391">
    <property type="entry name" value="GlpP-like"/>
    <property type="match status" value="1"/>
</dbReference>
<dbReference type="GO" id="GO:0006355">
    <property type="term" value="P:regulation of DNA-templated transcription"/>
    <property type="evidence" value="ECO:0007669"/>
    <property type="project" value="InterPro"/>
</dbReference>
<dbReference type="InterPro" id="IPR006699">
    <property type="entry name" value="GlpP"/>
</dbReference>
<evidence type="ECO:0000313" key="1">
    <source>
        <dbReference type="EMBL" id="NMP22253.1"/>
    </source>
</evidence>
<dbReference type="AlphaFoldDB" id="A0A7Y0L2U0"/>
<comment type="caution">
    <text evidence="1">The sequence shown here is derived from an EMBL/GenBank/DDBJ whole genome shotgun (WGS) entry which is preliminary data.</text>
</comment>
<reference evidence="1 2" key="1">
    <citation type="submission" date="2020-04" db="EMBL/GenBank/DDBJ databases">
        <authorList>
            <person name="Zhang R."/>
            <person name="Schippers A."/>
        </authorList>
    </citation>
    <scope>NUCLEOTIDE SEQUENCE [LARGE SCALE GENOMIC DNA]</scope>
    <source>
        <strain evidence="1 2">DSM 109850</strain>
    </source>
</reference>
<dbReference type="Gene3D" id="3.20.20.70">
    <property type="entry name" value="Aldolase class I"/>
    <property type="match status" value="1"/>
</dbReference>
<organism evidence="1 2">
    <name type="scientific">Sulfobacillus harzensis</name>
    <dbReference type="NCBI Taxonomy" id="2729629"/>
    <lineage>
        <taxon>Bacteria</taxon>
        <taxon>Bacillati</taxon>
        <taxon>Bacillota</taxon>
        <taxon>Clostridia</taxon>
        <taxon>Eubacteriales</taxon>
        <taxon>Clostridiales Family XVII. Incertae Sedis</taxon>
        <taxon>Sulfobacillus</taxon>
    </lineage>
</organism>
<dbReference type="PANTHER" id="PTHR35787:SF1">
    <property type="entry name" value="GLYCEROL UPTAKE OPERON ANTITERMINATOR REGULATORY PROTEIN"/>
    <property type="match status" value="1"/>
</dbReference>
<protein>
    <submittedName>
        <fullName evidence="1">Glycerol-3-phosphate responsive antiterminator</fullName>
    </submittedName>
</protein>
<dbReference type="PANTHER" id="PTHR35787">
    <property type="entry name" value="GLYCEROL UPTAKE OPERON ANTITERMINATOR REGULATORY PROTEIN"/>
    <property type="match status" value="1"/>
</dbReference>
<accession>A0A7Y0L2U0</accession>
<name>A0A7Y0L2U0_9FIRM</name>
<dbReference type="InterPro" id="IPR013785">
    <property type="entry name" value="Aldolase_TIM"/>
</dbReference>